<comment type="caution">
    <text evidence="2">The sequence shown here is derived from an EMBL/GenBank/DDBJ whole genome shotgun (WGS) entry which is preliminary data.</text>
</comment>
<name>A0A8J2LAS6_9HEXA</name>
<evidence type="ECO:0000256" key="1">
    <source>
        <dbReference type="SAM" id="MobiDB-lite"/>
    </source>
</evidence>
<proteinExistence type="predicted"/>
<feature type="non-terminal residue" evidence="2">
    <location>
        <position position="1"/>
    </location>
</feature>
<evidence type="ECO:0000313" key="3">
    <source>
        <dbReference type="Proteomes" id="UP000708208"/>
    </source>
</evidence>
<organism evidence="2 3">
    <name type="scientific">Allacma fusca</name>
    <dbReference type="NCBI Taxonomy" id="39272"/>
    <lineage>
        <taxon>Eukaryota</taxon>
        <taxon>Metazoa</taxon>
        <taxon>Ecdysozoa</taxon>
        <taxon>Arthropoda</taxon>
        <taxon>Hexapoda</taxon>
        <taxon>Collembola</taxon>
        <taxon>Symphypleona</taxon>
        <taxon>Sminthuridae</taxon>
        <taxon>Allacma</taxon>
    </lineage>
</organism>
<dbReference type="Proteomes" id="UP000708208">
    <property type="component" value="Unassembled WGS sequence"/>
</dbReference>
<dbReference type="AlphaFoldDB" id="A0A8J2LAS6"/>
<feature type="non-terminal residue" evidence="2">
    <location>
        <position position="55"/>
    </location>
</feature>
<reference evidence="2" key="1">
    <citation type="submission" date="2021-06" db="EMBL/GenBank/DDBJ databases">
        <authorList>
            <person name="Hodson N. C."/>
            <person name="Mongue J. A."/>
            <person name="Jaron S. K."/>
        </authorList>
    </citation>
    <scope>NUCLEOTIDE SEQUENCE</scope>
</reference>
<accession>A0A8J2LAS6</accession>
<dbReference type="EMBL" id="CAJVCH010546084">
    <property type="protein sequence ID" value="CAG7828082.1"/>
    <property type="molecule type" value="Genomic_DNA"/>
</dbReference>
<evidence type="ECO:0000313" key="2">
    <source>
        <dbReference type="EMBL" id="CAG7828082.1"/>
    </source>
</evidence>
<gene>
    <name evidence="2" type="ORF">AFUS01_LOCUS38033</name>
</gene>
<feature type="region of interest" description="Disordered" evidence="1">
    <location>
        <begin position="1"/>
        <end position="55"/>
    </location>
</feature>
<protein>
    <submittedName>
        <fullName evidence="2">Uncharacterized protein</fullName>
    </submittedName>
</protein>
<sequence>HEDGLTFQRNETAVPLSMFSNNADNGGGSYNSAETSGEGSQSNGSERRICSKLQK</sequence>
<feature type="compositionally biased region" description="Polar residues" evidence="1">
    <location>
        <begin position="18"/>
        <end position="44"/>
    </location>
</feature>
<keyword evidence="3" id="KW-1185">Reference proteome</keyword>